<feature type="region of interest" description="Disordered" evidence="6">
    <location>
        <begin position="190"/>
        <end position="224"/>
    </location>
</feature>
<dbReference type="GeneID" id="116206251"/>
<dbReference type="FunFam" id="3.40.50.2000:FF:000060">
    <property type="entry name" value="Glycosyltransferase"/>
    <property type="match status" value="1"/>
</dbReference>
<comment type="similarity">
    <text evidence="1 4">Belongs to the UDP-glycosyltransferase family.</text>
</comment>
<evidence type="ECO:0000313" key="8">
    <source>
        <dbReference type="EMBL" id="PKI46215.1"/>
    </source>
</evidence>
<accession>A0A218W6P0</accession>
<dbReference type="Proteomes" id="UP000197138">
    <property type="component" value="Unassembled WGS sequence"/>
</dbReference>
<gene>
    <name evidence="7" type="ORF">CDL15_Pgr023499</name>
    <name evidence="8" type="ORF">CRG98_033387</name>
</gene>
<evidence type="ECO:0000256" key="6">
    <source>
        <dbReference type="SAM" id="MobiDB-lite"/>
    </source>
</evidence>
<reference evidence="9" key="1">
    <citation type="journal article" date="2017" name="Plant J.">
        <title>The pomegranate (Punica granatum L.) genome and the genomics of punicalagin biosynthesis.</title>
        <authorList>
            <person name="Qin G."/>
            <person name="Xu C."/>
            <person name="Ming R."/>
            <person name="Tang H."/>
            <person name="Guyot R."/>
            <person name="Kramer E.M."/>
            <person name="Hu Y."/>
            <person name="Yi X."/>
            <person name="Qi Y."/>
            <person name="Xu X."/>
            <person name="Gao Z."/>
            <person name="Pan H."/>
            <person name="Jian J."/>
            <person name="Tian Y."/>
            <person name="Yue Z."/>
            <person name="Xu Y."/>
        </authorList>
    </citation>
    <scope>NUCLEOTIDE SEQUENCE [LARGE SCALE GENOMIC DNA]</scope>
    <source>
        <strain evidence="9">cv. Dabenzi</strain>
    </source>
</reference>
<dbReference type="Proteomes" id="UP000233551">
    <property type="component" value="Unassembled WGS sequence"/>
</dbReference>
<dbReference type="CDD" id="cd03784">
    <property type="entry name" value="GT1_Gtf-like"/>
    <property type="match status" value="1"/>
</dbReference>
<evidence type="ECO:0000256" key="3">
    <source>
        <dbReference type="ARBA" id="ARBA00022679"/>
    </source>
</evidence>
<keyword evidence="3 4" id="KW-0808">Transferase</keyword>
<dbReference type="Pfam" id="PF00201">
    <property type="entry name" value="UDPGT"/>
    <property type="match status" value="1"/>
</dbReference>
<comment type="caution">
    <text evidence="7">The sequence shown here is derived from an EMBL/GenBank/DDBJ whole genome shotgun (WGS) entry which is preliminary data.</text>
</comment>
<dbReference type="EMBL" id="MTKT01004950">
    <property type="protein sequence ID" value="OWM68534.1"/>
    <property type="molecule type" value="Genomic_DNA"/>
</dbReference>
<evidence type="ECO:0000256" key="2">
    <source>
        <dbReference type="ARBA" id="ARBA00022676"/>
    </source>
</evidence>
<keyword evidence="2 4" id="KW-0328">Glycosyltransferase</keyword>
<dbReference type="GO" id="GO:0035251">
    <property type="term" value="F:UDP-glucosyltransferase activity"/>
    <property type="evidence" value="ECO:0007669"/>
    <property type="project" value="TreeGrafter"/>
</dbReference>
<sequence length="487" mass="53819">MEAVINGGLTGRSMELDKTCPHGQVLVLTAFGHGHLFPCLELCRRIACQNYKATLIVFSHLVPSINSSFTQNPLIDVVQVPSPSPRPGLPAQLQQDTYDKLNRVVEGVLSEPHLVRPVCAVVNMFMLMSWTKGVFNKFHVPTVGFFTSGACSPAMEHASWKADAEDIRSGEFRPLPGLPDSMGLTRLNIKRRPFRSPTSSNGPGKPPGPGMPQNLGPPGPGKRPVWLDDVEDPIGFMFNTFDDLERPFLKYLTCQLEKPAWGVGPLLPDEYWKVEDSPVHDEDVRINRNSSMTEANIMDWMDMKPRGSVIFISFGSSLSPTVEELAELAEALAELAWPFIWVIQSGTGADYFPHGLDGRVGKRGLIITGWAPQLLILSHPSTGGFLSHCGWNSTIESLMQGVPLLACPIRGDQYDNARLVVDHFKVGIMVTEDPSSFAKKDNFAKAIERLMENEEIKERAKELRSCFGCKFPSSSDAALDDFKDLIQ</sequence>
<protein>
    <recommendedName>
        <fullName evidence="5">Glycosyltransferase</fullName>
        <ecNumber evidence="5">2.4.1.-</ecNumber>
    </recommendedName>
</protein>
<reference evidence="7" key="2">
    <citation type="submission" date="2017-06" db="EMBL/GenBank/DDBJ databases">
        <title>The pomegranate genome and the genomics of punicalagin biosynthesis.</title>
        <authorList>
            <person name="Xu C."/>
        </authorList>
    </citation>
    <scope>NUCLEOTIDE SEQUENCE [LARGE SCALE GENOMIC DNA]</scope>
    <source>
        <tissue evidence="7">Fresh leaf</tissue>
    </source>
</reference>
<dbReference type="InterPro" id="IPR035595">
    <property type="entry name" value="UDP_glycos_trans_CS"/>
</dbReference>
<proteinExistence type="inferred from homology"/>
<evidence type="ECO:0000313" key="9">
    <source>
        <dbReference type="Proteomes" id="UP000197138"/>
    </source>
</evidence>
<dbReference type="PANTHER" id="PTHR48047">
    <property type="entry name" value="GLYCOSYLTRANSFERASE"/>
    <property type="match status" value="1"/>
</dbReference>
<evidence type="ECO:0000256" key="4">
    <source>
        <dbReference type="RuleBase" id="RU003718"/>
    </source>
</evidence>
<evidence type="ECO:0000313" key="7">
    <source>
        <dbReference type="EMBL" id="OWM68534.1"/>
    </source>
</evidence>
<name>A0A218W6P0_PUNGR</name>
<evidence type="ECO:0000313" key="10">
    <source>
        <dbReference type="Proteomes" id="UP000233551"/>
    </source>
</evidence>
<feature type="compositionally biased region" description="Pro residues" evidence="6">
    <location>
        <begin position="204"/>
        <end position="221"/>
    </location>
</feature>
<reference evidence="8 10" key="3">
    <citation type="submission" date="2017-11" db="EMBL/GenBank/DDBJ databases">
        <title>De-novo sequencing of pomegranate (Punica granatum L.) genome.</title>
        <authorList>
            <person name="Akparov Z."/>
            <person name="Amiraslanov A."/>
            <person name="Hajiyeva S."/>
            <person name="Abbasov M."/>
            <person name="Kaur K."/>
            <person name="Hamwieh A."/>
            <person name="Solovyev V."/>
            <person name="Salamov A."/>
            <person name="Braich B."/>
            <person name="Kosarev P."/>
            <person name="Mahmoud A."/>
            <person name="Hajiyev E."/>
            <person name="Babayeva S."/>
            <person name="Izzatullayeva V."/>
            <person name="Mammadov A."/>
            <person name="Mammadov A."/>
            <person name="Sharifova S."/>
            <person name="Ojaghi J."/>
            <person name="Eynullazada K."/>
            <person name="Bayramov B."/>
            <person name="Abdulazimova A."/>
            <person name="Shahmuradov I."/>
        </authorList>
    </citation>
    <scope>NUCLEOTIDE SEQUENCE [LARGE SCALE GENOMIC DNA]</scope>
    <source>
        <strain evidence="8">AG2017</strain>
        <strain evidence="10">cv. AG2017</strain>
        <tissue evidence="8">Leaf</tissue>
    </source>
</reference>
<dbReference type="OrthoDB" id="5835829at2759"/>
<dbReference type="EC" id="2.4.1.-" evidence="5"/>
<dbReference type="EMBL" id="PGOL01002661">
    <property type="protein sequence ID" value="PKI46215.1"/>
    <property type="molecule type" value="Genomic_DNA"/>
</dbReference>
<keyword evidence="10" id="KW-1185">Reference proteome</keyword>
<dbReference type="SUPFAM" id="SSF53756">
    <property type="entry name" value="UDP-Glycosyltransferase/glycogen phosphorylase"/>
    <property type="match status" value="1"/>
</dbReference>
<evidence type="ECO:0000256" key="1">
    <source>
        <dbReference type="ARBA" id="ARBA00009995"/>
    </source>
</evidence>
<dbReference type="Gene3D" id="3.40.50.2000">
    <property type="entry name" value="Glycogen Phosphorylase B"/>
    <property type="match status" value="2"/>
</dbReference>
<organism evidence="7 9">
    <name type="scientific">Punica granatum</name>
    <name type="common">Pomegranate</name>
    <dbReference type="NCBI Taxonomy" id="22663"/>
    <lineage>
        <taxon>Eukaryota</taxon>
        <taxon>Viridiplantae</taxon>
        <taxon>Streptophyta</taxon>
        <taxon>Embryophyta</taxon>
        <taxon>Tracheophyta</taxon>
        <taxon>Spermatophyta</taxon>
        <taxon>Magnoliopsida</taxon>
        <taxon>eudicotyledons</taxon>
        <taxon>Gunneridae</taxon>
        <taxon>Pentapetalae</taxon>
        <taxon>rosids</taxon>
        <taxon>malvids</taxon>
        <taxon>Myrtales</taxon>
        <taxon>Lythraceae</taxon>
        <taxon>Punica</taxon>
    </lineage>
</organism>
<dbReference type="InterPro" id="IPR002213">
    <property type="entry name" value="UDP_glucos_trans"/>
</dbReference>
<evidence type="ECO:0000256" key="5">
    <source>
        <dbReference type="RuleBase" id="RU362057"/>
    </source>
</evidence>
<dbReference type="PROSITE" id="PS00375">
    <property type="entry name" value="UDPGT"/>
    <property type="match status" value="1"/>
</dbReference>
<dbReference type="AlphaFoldDB" id="A0A218W6P0"/>
<dbReference type="PANTHER" id="PTHR48047:SF131">
    <property type="entry name" value="GLYCOSYLTRANSFERASE"/>
    <property type="match status" value="1"/>
</dbReference>